<feature type="compositionally biased region" description="Low complexity" evidence="11">
    <location>
        <begin position="19"/>
        <end position="31"/>
    </location>
</feature>
<evidence type="ECO:0000313" key="15">
    <source>
        <dbReference type="EMBL" id="GGK32168.1"/>
    </source>
</evidence>
<keyword evidence="5" id="KW-0808">Transferase</keyword>
<dbReference type="InterPro" id="IPR003661">
    <property type="entry name" value="HisK_dim/P_dom"/>
</dbReference>
<dbReference type="InterPro" id="IPR003660">
    <property type="entry name" value="HAMP_dom"/>
</dbReference>
<feature type="compositionally biased region" description="Low complexity" evidence="11">
    <location>
        <begin position="506"/>
        <end position="537"/>
    </location>
</feature>
<evidence type="ECO:0000256" key="10">
    <source>
        <dbReference type="ARBA" id="ARBA00023136"/>
    </source>
</evidence>
<feature type="transmembrane region" description="Helical" evidence="12">
    <location>
        <begin position="80"/>
        <end position="102"/>
    </location>
</feature>
<evidence type="ECO:0000256" key="3">
    <source>
        <dbReference type="ARBA" id="ARBA00012438"/>
    </source>
</evidence>
<evidence type="ECO:0000256" key="11">
    <source>
        <dbReference type="SAM" id="MobiDB-lite"/>
    </source>
</evidence>
<keyword evidence="6 12" id="KW-0812">Transmembrane</keyword>
<feature type="domain" description="HAMP" evidence="14">
    <location>
        <begin position="338"/>
        <end position="393"/>
    </location>
</feature>
<dbReference type="InterPro" id="IPR004358">
    <property type="entry name" value="Sig_transdc_His_kin-like_C"/>
</dbReference>
<keyword evidence="16" id="KW-1185">Reference proteome</keyword>
<dbReference type="SMART" id="SM00388">
    <property type="entry name" value="HisKA"/>
    <property type="match status" value="1"/>
</dbReference>
<dbReference type="EMBL" id="BMMF01000005">
    <property type="protein sequence ID" value="GGK32168.1"/>
    <property type="molecule type" value="Genomic_DNA"/>
</dbReference>
<dbReference type="SUPFAM" id="SSF55874">
    <property type="entry name" value="ATPase domain of HSP90 chaperone/DNA topoisomerase II/histidine kinase"/>
    <property type="match status" value="1"/>
</dbReference>
<dbReference type="InterPro" id="IPR036890">
    <property type="entry name" value="HATPase_C_sf"/>
</dbReference>
<dbReference type="InterPro" id="IPR025908">
    <property type="entry name" value="Sensor_TM1"/>
</dbReference>
<keyword evidence="10 12" id="KW-0472">Membrane</keyword>
<dbReference type="Gene3D" id="6.10.340.10">
    <property type="match status" value="1"/>
</dbReference>
<dbReference type="PANTHER" id="PTHR45436">
    <property type="entry name" value="SENSOR HISTIDINE KINASE YKOH"/>
    <property type="match status" value="1"/>
</dbReference>
<evidence type="ECO:0000256" key="2">
    <source>
        <dbReference type="ARBA" id="ARBA00004370"/>
    </source>
</evidence>
<dbReference type="InterPro" id="IPR036097">
    <property type="entry name" value="HisK_dim/P_sf"/>
</dbReference>
<reference evidence="15 16" key="1">
    <citation type="journal article" date="2014" name="Int. J. Syst. Evol. Microbiol.">
        <title>Complete genome sequence of Corynebacterium casei LMG S-19264T (=DSM 44701T), isolated from a smear-ripened cheese.</title>
        <authorList>
            <consortium name="US DOE Joint Genome Institute (JGI-PGF)"/>
            <person name="Walter F."/>
            <person name="Albersmeier A."/>
            <person name="Kalinowski J."/>
            <person name="Ruckert C."/>
        </authorList>
    </citation>
    <scope>NUCLEOTIDE SEQUENCE [LARGE SCALE GENOMIC DNA]</scope>
    <source>
        <strain evidence="15 16">CGMCC 1.9161</strain>
    </source>
</reference>
<dbReference type="EC" id="2.7.13.3" evidence="3"/>
<dbReference type="InterPro" id="IPR025919">
    <property type="entry name" value="Stimulus_sens_dom"/>
</dbReference>
<evidence type="ECO:0000256" key="9">
    <source>
        <dbReference type="ARBA" id="ARBA00023012"/>
    </source>
</evidence>
<evidence type="ECO:0000259" key="13">
    <source>
        <dbReference type="PROSITE" id="PS50109"/>
    </source>
</evidence>
<dbReference type="Pfam" id="PF13755">
    <property type="entry name" value="Sensor_TM1"/>
    <property type="match status" value="1"/>
</dbReference>
<keyword evidence="9" id="KW-0902">Two-component regulatory system</keyword>
<evidence type="ECO:0000256" key="6">
    <source>
        <dbReference type="ARBA" id="ARBA00022692"/>
    </source>
</evidence>
<evidence type="ECO:0000256" key="7">
    <source>
        <dbReference type="ARBA" id="ARBA00022777"/>
    </source>
</evidence>
<keyword evidence="7 15" id="KW-0418">Kinase</keyword>
<dbReference type="CDD" id="cd00082">
    <property type="entry name" value="HisKA"/>
    <property type="match status" value="1"/>
</dbReference>
<comment type="subcellular location">
    <subcellularLocation>
        <location evidence="2">Membrane</location>
    </subcellularLocation>
</comment>
<proteinExistence type="predicted"/>
<dbReference type="PROSITE" id="PS50109">
    <property type="entry name" value="HIS_KIN"/>
    <property type="match status" value="1"/>
</dbReference>
<dbReference type="GO" id="GO:0005886">
    <property type="term" value="C:plasma membrane"/>
    <property type="evidence" value="ECO:0007669"/>
    <property type="project" value="TreeGrafter"/>
</dbReference>
<dbReference type="PROSITE" id="PS50885">
    <property type="entry name" value="HAMP"/>
    <property type="match status" value="1"/>
</dbReference>
<dbReference type="InterPro" id="IPR003594">
    <property type="entry name" value="HATPase_dom"/>
</dbReference>
<dbReference type="Proteomes" id="UP000600449">
    <property type="component" value="Unassembled WGS sequence"/>
</dbReference>
<dbReference type="AlphaFoldDB" id="A0A917Q6W7"/>
<evidence type="ECO:0000256" key="8">
    <source>
        <dbReference type="ARBA" id="ARBA00022989"/>
    </source>
</evidence>
<comment type="caution">
    <text evidence="15">The sequence shown here is derived from an EMBL/GenBank/DDBJ whole genome shotgun (WGS) entry which is preliminary data.</text>
</comment>
<keyword evidence="4" id="KW-0597">Phosphoprotein</keyword>
<feature type="region of interest" description="Disordered" evidence="11">
    <location>
        <begin position="1"/>
        <end position="36"/>
    </location>
</feature>
<dbReference type="Pfam" id="PF02518">
    <property type="entry name" value="HATPase_c"/>
    <property type="match status" value="1"/>
</dbReference>
<accession>A0A917Q6W7</accession>
<dbReference type="CDD" id="cd06225">
    <property type="entry name" value="HAMP"/>
    <property type="match status" value="1"/>
</dbReference>
<feature type="domain" description="Histidine kinase" evidence="13">
    <location>
        <begin position="401"/>
        <end position="678"/>
    </location>
</feature>
<dbReference type="SMART" id="SM00387">
    <property type="entry name" value="HATPase_c"/>
    <property type="match status" value="1"/>
</dbReference>
<keyword evidence="8 12" id="KW-1133">Transmembrane helix</keyword>
<evidence type="ECO:0000259" key="14">
    <source>
        <dbReference type="PROSITE" id="PS50885"/>
    </source>
</evidence>
<protein>
    <recommendedName>
        <fullName evidence="3">histidine kinase</fullName>
        <ecNumber evidence="3">2.7.13.3</ecNumber>
    </recommendedName>
</protein>
<gene>
    <name evidence="15" type="ORF">GCM10011322_18540</name>
</gene>
<comment type="catalytic activity">
    <reaction evidence="1">
        <text>ATP + protein L-histidine = ADP + protein N-phospho-L-histidine.</text>
        <dbReference type="EC" id="2.7.13.3"/>
    </reaction>
</comment>
<dbReference type="Pfam" id="PF00672">
    <property type="entry name" value="HAMP"/>
    <property type="match status" value="1"/>
</dbReference>
<dbReference type="Pfam" id="PF13756">
    <property type="entry name" value="Stimulus_sens_1"/>
    <property type="match status" value="1"/>
</dbReference>
<name>A0A917Q6W7_9HYPH</name>
<evidence type="ECO:0000256" key="5">
    <source>
        <dbReference type="ARBA" id="ARBA00022679"/>
    </source>
</evidence>
<evidence type="ECO:0000256" key="4">
    <source>
        <dbReference type="ARBA" id="ARBA00022553"/>
    </source>
</evidence>
<evidence type="ECO:0000256" key="12">
    <source>
        <dbReference type="SAM" id="Phobius"/>
    </source>
</evidence>
<dbReference type="InterPro" id="IPR050428">
    <property type="entry name" value="TCS_sensor_his_kinase"/>
</dbReference>
<evidence type="ECO:0000313" key="16">
    <source>
        <dbReference type="Proteomes" id="UP000600449"/>
    </source>
</evidence>
<dbReference type="Gene3D" id="1.10.287.130">
    <property type="match status" value="1"/>
</dbReference>
<evidence type="ECO:0000256" key="1">
    <source>
        <dbReference type="ARBA" id="ARBA00000085"/>
    </source>
</evidence>
<feature type="region of interest" description="Disordered" evidence="11">
    <location>
        <begin position="490"/>
        <end position="546"/>
    </location>
</feature>
<dbReference type="PANTHER" id="PTHR45436:SF5">
    <property type="entry name" value="SENSOR HISTIDINE KINASE TRCS"/>
    <property type="match status" value="1"/>
</dbReference>
<dbReference type="GO" id="GO:0000155">
    <property type="term" value="F:phosphorelay sensor kinase activity"/>
    <property type="evidence" value="ECO:0007669"/>
    <property type="project" value="InterPro"/>
</dbReference>
<sequence length="681" mass="73247">MDARREGYGRSDANEASREGGAAEAGSSADAVPSQPRGLASPAAVVALAKAGTSRRVRLGLLVRLRGLWRAMAGRASSSLVRRIVVLNLAGLVALFFGFLYLNQFREGLIEARVQSLLTQGEIIAGAIAASATVDSDTILIDPDRLLQMQTGESSVLTDELFSPLEFSINPEQVAPLLRRLVTPTRTRARVYDRESILLLDTRALYSRGDILRLDLPPIETAPPGFFERAVDALRDVFVPSSAPSLETIGPTDGRVFPEVRQALAGERSSVVRLNPAGETIVSVAVPIQRQRAVRGVLLLSTQGGDIDAIIASERFALLQVFMVAAGVMIVLSLILANAIAGPVSRLAEAAERVRRGIKSRQEIPDFTGRSDEIGHLSGALREMTEALYDRIEAIESFAADVAHELKNPLTSLRSAVETLPLARSDDSRARLLDIIQHDVRRLDRLISDISDASRLDAELARSEARPVDMSRLMEAVVSIANDVRRPDDAPIDLEIRRPAGKGPTAQAKNAAAQGKSAAALAKGASAQGKSASAQPATGQPAREAAERDARTFVVIGHDSRLGQVVRNLLDNARSFSPPGARVRAAVEREGEIVRLVVEDEGPGIPDHALERIFERFYTDRPEQGFGQNSGLGLSISRQIVQAHRGTIRAENRLGALGPDGEPRRLGARFVVTLPAAKERG</sequence>
<dbReference type="PRINTS" id="PR00344">
    <property type="entry name" value="BCTRLSENSOR"/>
</dbReference>
<dbReference type="Gene3D" id="3.30.565.10">
    <property type="entry name" value="Histidine kinase-like ATPase, C-terminal domain"/>
    <property type="match status" value="1"/>
</dbReference>
<organism evidence="15 16">
    <name type="scientific">Salinarimonas ramus</name>
    <dbReference type="NCBI Taxonomy" id="690164"/>
    <lineage>
        <taxon>Bacteria</taxon>
        <taxon>Pseudomonadati</taxon>
        <taxon>Pseudomonadota</taxon>
        <taxon>Alphaproteobacteria</taxon>
        <taxon>Hyphomicrobiales</taxon>
        <taxon>Salinarimonadaceae</taxon>
        <taxon>Salinarimonas</taxon>
    </lineage>
</organism>
<feature type="compositionally biased region" description="Basic and acidic residues" evidence="11">
    <location>
        <begin position="1"/>
        <end position="18"/>
    </location>
</feature>
<dbReference type="SUPFAM" id="SSF47384">
    <property type="entry name" value="Homodimeric domain of signal transducing histidine kinase"/>
    <property type="match status" value="1"/>
</dbReference>
<dbReference type="InterPro" id="IPR005467">
    <property type="entry name" value="His_kinase_dom"/>
</dbReference>
<dbReference type="SMART" id="SM00304">
    <property type="entry name" value="HAMP"/>
    <property type="match status" value="1"/>
</dbReference>
<dbReference type="Pfam" id="PF00512">
    <property type="entry name" value="HisKA"/>
    <property type="match status" value="1"/>
</dbReference>